<keyword evidence="5" id="KW-1185">Reference proteome</keyword>
<organism evidence="4 5">
    <name type="scientific">Chelydra serpentina</name>
    <name type="common">Snapping turtle</name>
    <name type="synonym">Testudo serpentina</name>
    <dbReference type="NCBI Taxonomy" id="8475"/>
    <lineage>
        <taxon>Eukaryota</taxon>
        <taxon>Metazoa</taxon>
        <taxon>Chordata</taxon>
        <taxon>Craniata</taxon>
        <taxon>Vertebrata</taxon>
        <taxon>Euteleostomi</taxon>
        <taxon>Archelosauria</taxon>
        <taxon>Testudinata</taxon>
        <taxon>Testudines</taxon>
        <taxon>Cryptodira</taxon>
        <taxon>Durocryptodira</taxon>
        <taxon>Americhelydia</taxon>
        <taxon>Chelydroidea</taxon>
        <taxon>Chelydridae</taxon>
        <taxon>Chelydra</taxon>
    </lineage>
</organism>
<dbReference type="Pfam" id="PF00078">
    <property type="entry name" value="RVT_1"/>
    <property type="match status" value="1"/>
</dbReference>
<evidence type="ECO:0000256" key="1">
    <source>
        <dbReference type="ARBA" id="ARBA00010879"/>
    </source>
</evidence>
<feature type="non-terminal residue" evidence="4">
    <location>
        <position position="330"/>
    </location>
</feature>
<dbReference type="AlphaFoldDB" id="A0A8T1S373"/>
<dbReference type="PANTHER" id="PTHR33050">
    <property type="entry name" value="REVERSE TRANSCRIPTASE DOMAIN-CONTAINING PROTEIN"/>
    <property type="match status" value="1"/>
</dbReference>
<dbReference type="Gene3D" id="3.30.70.270">
    <property type="match status" value="1"/>
</dbReference>
<sequence length="330" mass="37728">YIVNLKFRMVSLATIIPSLDPRDWYAALDMKDAYFHISITPAHRRFLRFVVRKTHYQFTALPFGLCTAPRVFTKCMAVVAAFLRRHHVHVFPYLDDWLVWGRSRQQVQAHVEMITDTFSRLGIIINASKSVLMPTQSIEFIGAILDATRARAFLPEARRLALMDLITNLHLFPITTARQCLKLLGHMASCTYVVQHARLRLRPFQAWLASVYRPGRNNLDMVITVPAHALDSLHWWLDPLTVGEGVPFQPLLPSLTLVMDASALGWGAHLGQLTTQGMWQHHELDLHINIKELRAIRLACQAFMPHLRDRCVEVLTDNTTAMFHLNKQGG</sequence>
<comment type="similarity">
    <text evidence="1">Belongs to the beta type-B retroviral polymerase family. HERV class-II K(HML-2) pol subfamily.</text>
</comment>
<dbReference type="PANTHER" id="PTHR33050:SF7">
    <property type="entry name" value="RIBONUCLEASE H"/>
    <property type="match status" value="1"/>
</dbReference>
<dbReference type="EC" id="3.1.26.4" evidence="2"/>
<comment type="caution">
    <text evidence="4">The sequence shown here is derived from an EMBL/GenBank/DDBJ whole genome shotgun (WGS) entry which is preliminary data.</text>
</comment>
<dbReference type="SUPFAM" id="SSF56672">
    <property type="entry name" value="DNA/RNA polymerases"/>
    <property type="match status" value="1"/>
</dbReference>
<protein>
    <recommendedName>
        <fullName evidence="2">ribonuclease H</fullName>
        <ecNumber evidence="2">3.1.26.4</ecNumber>
    </recommendedName>
</protein>
<evidence type="ECO:0000313" key="4">
    <source>
        <dbReference type="EMBL" id="KAG6923278.1"/>
    </source>
</evidence>
<dbReference type="GO" id="GO:0004523">
    <property type="term" value="F:RNA-DNA hybrid ribonuclease activity"/>
    <property type="evidence" value="ECO:0007669"/>
    <property type="project" value="UniProtKB-EC"/>
</dbReference>
<dbReference type="PROSITE" id="PS50878">
    <property type="entry name" value="RT_POL"/>
    <property type="match status" value="1"/>
</dbReference>
<feature type="domain" description="Reverse transcriptase" evidence="3">
    <location>
        <begin position="1"/>
        <end position="145"/>
    </location>
</feature>
<dbReference type="InterPro" id="IPR043502">
    <property type="entry name" value="DNA/RNA_pol_sf"/>
</dbReference>
<name>A0A8T1S373_CHESE</name>
<dbReference type="EMBL" id="JAHGAV010000926">
    <property type="protein sequence ID" value="KAG6923278.1"/>
    <property type="molecule type" value="Genomic_DNA"/>
</dbReference>
<dbReference type="InterPro" id="IPR043128">
    <property type="entry name" value="Rev_trsase/Diguanyl_cyclase"/>
</dbReference>
<dbReference type="OrthoDB" id="9908277at2759"/>
<dbReference type="CDD" id="cd09275">
    <property type="entry name" value="RNase_HI_RT_DIRS1"/>
    <property type="match status" value="1"/>
</dbReference>
<dbReference type="InterPro" id="IPR052055">
    <property type="entry name" value="Hepadnavirus_pol/RT"/>
</dbReference>
<proteinExistence type="inferred from homology"/>
<feature type="non-terminal residue" evidence="4">
    <location>
        <position position="1"/>
    </location>
</feature>
<evidence type="ECO:0000313" key="5">
    <source>
        <dbReference type="Proteomes" id="UP000765507"/>
    </source>
</evidence>
<gene>
    <name evidence="4" type="ORF">G0U57_021093</name>
</gene>
<evidence type="ECO:0000256" key="2">
    <source>
        <dbReference type="ARBA" id="ARBA00012180"/>
    </source>
</evidence>
<evidence type="ECO:0000259" key="3">
    <source>
        <dbReference type="PROSITE" id="PS50878"/>
    </source>
</evidence>
<dbReference type="InterPro" id="IPR000477">
    <property type="entry name" value="RT_dom"/>
</dbReference>
<reference evidence="4 5" key="1">
    <citation type="journal article" date="2020" name="G3 (Bethesda)">
        <title>Draft Genome of the Common Snapping Turtle, Chelydra serpentina, a Model for Phenotypic Plasticity in Reptiles.</title>
        <authorList>
            <person name="Das D."/>
            <person name="Singh S.K."/>
            <person name="Bierstedt J."/>
            <person name="Erickson A."/>
            <person name="Galli G.L.J."/>
            <person name="Crossley D.A. 2nd"/>
            <person name="Rhen T."/>
        </authorList>
    </citation>
    <scope>NUCLEOTIDE SEQUENCE [LARGE SCALE GENOMIC DNA]</scope>
    <source>
        <strain evidence="4">KW</strain>
    </source>
</reference>
<dbReference type="CDD" id="cd03714">
    <property type="entry name" value="RT_DIRS1"/>
    <property type="match status" value="1"/>
</dbReference>
<accession>A0A8T1S373</accession>
<dbReference type="Gene3D" id="3.10.10.10">
    <property type="entry name" value="HIV Type 1 Reverse Transcriptase, subunit A, domain 1"/>
    <property type="match status" value="1"/>
</dbReference>
<dbReference type="Proteomes" id="UP000765507">
    <property type="component" value="Unassembled WGS sequence"/>
</dbReference>